<evidence type="ECO:0000256" key="6">
    <source>
        <dbReference type="ARBA" id="ARBA00022989"/>
    </source>
</evidence>
<feature type="transmembrane region" description="Helical" evidence="10">
    <location>
        <begin position="300"/>
        <end position="322"/>
    </location>
</feature>
<evidence type="ECO:0000256" key="4">
    <source>
        <dbReference type="ARBA" id="ARBA00022692"/>
    </source>
</evidence>
<evidence type="ECO:0000313" key="11">
    <source>
        <dbReference type="EMBL" id="CAH2105205.1"/>
    </source>
</evidence>
<dbReference type="Pfam" id="PF02949">
    <property type="entry name" value="7tm_6"/>
    <property type="match status" value="1"/>
</dbReference>
<evidence type="ECO:0000313" key="12">
    <source>
        <dbReference type="Proteomes" id="UP001153954"/>
    </source>
</evidence>
<feature type="transmembrane region" description="Helical" evidence="10">
    <location>
        <begin position="273"/>
        <end position="294"/>
    </location>
</feature>
<evidence type="ECO:0000256" key="7">
    <source>
        <dbReference type="ARBA" id="ARBA00023136"/>
    </source>
</evidence>
<keyword evidence="7 10" id="KW-0472">Membrane</keyword>
<evidence type="ECO:0000256" key="1">
    <source>
        <dbReference type="ARBA" id="ARBA00004651"/>
    </source>
</evidence>
<keyword evidence="12" id="KW-1185">Reference proteome</keyword>
<evidence type="ECO:0000256" key="3">
    <source>
        <dbReference type="ARBA" id="ARBA00022606"/>
    </source>
</evidence>
<keyword evidence="9 10" id="KW-0807">Transducer</keyword>
<evidence type="ECO:0000256" key="10">
    <source>
        <dbReference type="RuleBase" id="RU351113"/>
    </source>
</evidence>
<comment type="subcellular location">
    <subcellularLocation>
        <location evidence="1 10">Cell membrane</location>
        <topology evidence="1 10">Multi-pass membrane protein</topology>
    </subcellularLocation>
</comment>
<keyword evidence="6 10" id="KW-1133">Transmembrane helix</keyword>
<evidence type="ECO:0000256" key="8">
    <source>
        <dbReference type="ARBA" id="ARBA00023170"/>
    </source>
</evidence>
<proteinExistence type="inferred from homology"/>
<feature type="transmembrane region" description="Helical" evidence="10">
    <location>
        <begin position="189"/>
        <end position="214"/>
    </location>
</feature>
<dbReference type="GO" id="GO:0005886">
    <property type="term" value="C:plasma membrane"/>
    <property type="evidence" value="ECO:0007669"/>
    <property type="project" value="UniProtKB-SubCell"/>
</dbReference>
<dbReference type="GO" id="GO:0004984">
    <property type="term" value="F:olfactory receptor activity"/>
    <property type="evidence" value="ECO:0007669"/>
    <property type="project" value="InterPro"/>
</dbReference>
<dbReference type="PANTHER" id="PTHR21137:SF35">
    <property type="entry name" value="ODORANT RECEPTOR 19A-RELATED"/>
    <property type="match status" value="1"/>
</dbReference>
<accession>A0AAU9V024</accession>
<dbReference type="Proteomes" id="UP001153954">
    <property type="component" value="Unassembled WGS sequence"/>
</dbReference>
<sequence>MSTSPQYISNKTTDFFIKANKMWSIVGLSNLWIDNQYNQKRYRYVHNLITLFIFILISSELGALFTQSNLTEKQSNDLILFTITHPILISYYLALEYYNTKAKYLFIMLNVELKKAYNDLHVETRMIKRATFFSFAYLLCLTIALGTYAFDSFVQVIRSEGSFTTVITAWPDVDNNTILANLVRVINYIVWWALMLRVTAVSTFIIIASVSVSYQYKNLQSYFYSLNDLFQLDANERDHKENELKYVEALKVGIRLHSDTLWCTKLCQVTCSLIVSGQIIINISILCLLMLQLVASERTLMNAVTIVSTGIAVLTSTALLMLNAGDISYEAALVPTAMYSSGWQHCRGAISTKVRRLLVVAVMRGQEPVIFRSFGIIEISYQSFVSIVKASYSIFSLLY</sequence>
<evidence type="ECO:0000256" key="2">
    <source>
        <dbReference type="ARBA" id="ARBA00022475"/>
    </source>
</evidence>
<dbReference type="GO" id="GO:0007165">
    <property type="term" value="P:signal transduction"/>
    <property type="evidence" value="ECO:0007669"/>
    <property type="project" value="UniProtKB-KW"/>
</dbReference>
<dbReference type="GO" id="GO:0005549">
    <property type="term" value="F:odorant binding"/>
    <property type="evidence" value="ECO:0007669"/>
    <property type="project" value="InterPro"/>
</dbReference>
<dbReference type="PANTHER" id="PTHR21137">
    <property type="entry name" value="ODORANT RECEPTOR"/>
    <property type="match status" value="1"/>
</dbReference>
<keyword evidence="3 10" id="KW-0716">Sensory transduction</keyword>
<comment type="caution">
    <text evidence="11">The sequence shown here is derived from an EMBL/GenBank/DDBJ whole genome shotgun (WGS) entry which is preliminary data.</text>
</comment>
<keyword evidence="4 10" id="KW-0812">Transmembrane</keyword>
<reference evidence="11" key="1">
    <citation type="submission" date="2022-03" db="EMBL/GenBank/DDBJ databases">
        <authorList>
            <person name="Tunstrom K."/>
        </authorList>
    </citation>
    <scope>NUCLEOTIDE SEQUENCE</scope>
</reference>
<protein>
    <recommendedName>
        <fullName evidence="10">Odorant receptor</fullName>
    </recommendedName>
</protein>
<gene>
    <name evidence="11" type="ORF">EEDITHA_LOCUS19496</name>
</gene>
<evidence type="ECO:0000256" key="5">
    <source>
        <dbReference type="ARBA" id="ARBA00022725"/>
    </source>
</evidence>
<dbReference type="InterPro" id="IPR004117">
    <property type="entry name" value="7tm6_olfct_rcpt"/>
</dbReference>
<feature type="transmembrane region" description="Helical" evidence="10">
    <location>
        <begin position="78"/>
        <end position="98"/>
    </location>
</feature>
<keyword evidence="5 10" id="KW-0552">Olfaction</keyword>
<evidence type="ECO:0000256" key="9">
    <source>
        <dbReference type="ARBA" id="ARBA00023224"/>
    </source>
</evidence>
<feature type="transmembrane region" description="Helical" evidence="10">
    <location>
        <begin position="44"/>
        <end position="66"/>
    </location>
</feature>
<dbReference type="AlphaFoldDB" id="A0AAU9V024"/>
<keyword evidence="8 10" id="KW-0675">Receptor</keyword>
<name>A0AAU9V024_EUPED</name>
<feature type="transmembrane region" description="Helical" evidence="10">
    <location>
        <begin position="130"/>
        <end position="150"/>
    </location>
</feature>
<dbReference type="EMBL" id="CAKOGL010000028">
    <property type="protein sequence ID" value="CAH2105205.1"/>
    <property type="molecule type" value="Genomic_DNA"/>
</dbReference>
<organism evidence="11 12">
    <name type="scientific">Euphydryas editha</name>
    <name type="common">Edith's checkerspot</name>
    <dbReference type="NCBI Taxonomy" id="104508"/>
    <lineage>
        <taxon>Eukaryota</taxon>
        <taxon>Metazoa</taxon>
        <taxon>Ecdysozoa</taxon>
        <taxon>Arthropoda</taxon>
        <taxon>Hexapoda</taxon>
        <taxon>Insecta</taxon>
        <taxon>Pterygota</taxon>
        <taxon>Neoptera</taxon>
        <taxon>Endopterygota</taxon>
        <taxon>Lepidoptera</taxon>
        <taxon>Glossata</taxon>
        <taxon>Ditrysia</taxon>
        <taxon>Papilionoidea</taxon>
        <taxon>Nymphalidae</taxon>
        <taxon>Nymphalinae</taxon>
        <taxon>Euphydryas</taxon>
    </lineage>
</organism>
<keyword evidence="2" id="KW-1003">Cell membrane</keyword>
<comment type="similarity">
    <text evidence="10">Belongs to the insect chemoreceptor superfamily. Heteromeric odorant receptor channel (TC 1.A.69) family.</text>
</comment>
<comment type="caution">
    <text evidence="10">Lacks conserved residue(s) required for the propagation of feature annotation.</text>
</comment>